<feature type="transmembrane region" description="Helical" evidence="8">
    <location>
        <begin position="60"/>
        <end position="86"/>
    </location>
</feature>
<evidence type="ECO:0000256" key="4">
    <source>
        <dbReference type="ARBA" id="ARBA00022475"/>
    </source>
</evidence>
<feature type="transmembrane region" description="Helical" evidence="8">
    <location>
        <begin position="7"/>
        <end position="25"/>
    </location>
</feature>
<evidence type="ECO:0000313" key="9">
    <source>
        <dbReference type="EMBL" id="AOH39632.1"/>
    </source>
</evidence>
<feature type="transmembrane region" description="Helical" evidence="8">
    <location>
        <begin position="304"/>
        <end position="337"/>
    </location>
</feature>
<dbReference type="PANTHER" id="PTHR21716">
    <property type="entry name" value="TRANSMEMBRANE PROTEIN"/>
    <property type="match status" value="1"/>
</dbReference>
<dbReference type="EMBL" id="CP017037">
    <property type="protein sequence ID" value="AOH39632.1"/>
    <property type="molecule type" value="Genomic_DNA"/>
</dbReference>
<protein>
    <submittedName>
        <fullName evidence="9">AI-2E family transporter</fullName>
    </submittedName>
</protein>
<evidence type="ECO:0000256" key="1">
    <source>
        <dbReference type="ARBA" id="ARBA00004651"/>
    </source>
</evidence>
<gene>
    <name evidence="9" type="ORF">BCB69_03005</name>
</gene>
<feature type="transmembrane region" description="Helical" evidence="8">
    <location>
        <begin position="239"/>
        <end position="260"/>
    </location>
</feature>
<feature type="transmembrane region" description="Helical" evidence="8">
    <location>
        <begin position="31"/>
        <end position="48"/>
    </location>
</feature>
<keyword evidence="7 8" id="KW-0472">Membrane</keyword>
<keyword evidence="6 8" id="KW-1133">Transmembrane helix</keyword>
<keyword evidence="4" id="KW-1003">Cell membrane</keyword>
<evidence type="ECO:0000256" key="5">
    <source>
        <dbReference type="ARBA" id="ARBA00022692"/>
    </source>
</evidence>
<feature type="transmembrane region" description="Helical" evidence="8">
    <location>
        <begin position="214"/>
        <end position="233"/>
    </location>
</feature>
<dbReference type="InterPro" id="IPR002549">
    <property type="entry name" value="AI-2E-like"/>
</dbReference>
<feature type="transmembrane region" description="Helical" evidence="8">
    <location>
        <begin position="272"/>
        <end position="292"/>
    </location>
</feature>
<organism evidence="9 10">
    <name type="scientific">Dialister pneumosintes</name>
    <dbReference type="NCBI Taxonomy" id="39950"/>
    <lineage>
        <taxon>Bacteria</taxon>
        <taxon>Bacillati</taxon>
        <taxon>Bacillota</taxon>
        <taxon>Negativicutes</taxon>
        <taxon>Veillonellales</taxon>
        <taxon>Veillonellaceae</taxon>
        <taxon>Dialister</taxon>
    </lineage>
</organism>
<reference evidence="10" key="1">
    <citation type="submission" date="2016-08" db="EMBL/GenBank/DDBJ databases">
        <authorList>
            <person name="Holder M.E."/>
            <person name="Ajami N.J."/>
            <person name="Petrosino J.F."/>
        </authorList>
    </citation>
    <scope>NUCLEOTIDE SEQUENCE [LARGE SCALE GENOMIC DNA]</scope>
    <source>
        <strain evidence="10">F0677</strain>
    </source>
</reference>
<name>A0A1B3WFA2_9FIRM</name>
<evidence type="ECO:0000313" key="10">
    <source>
        <dbReference type="Proteomes" id="UP000094757"/>
    </source>
</evidence>
<dbReference type="AlphaFoldDB" id="A0A1B3WFA2"/>
<sequence length="350" mass="38984">MKTSSEFWLRITVVIFFVGIILLVPSILFPFAISLILSILLTPIAEFIHKGIVKIGLKRFPYDLSIGISFITFIAILYLMIIHILLPFITEAKLFLNSLSAALEEIQSVVPVLIEKYDMRFVPPEMQQLVSNIVNYIGTYTLRIAQFSLVAIFSVASTLIEMIAVPFITFYMMKKGSTFKNAIASLFPVQYQSHLTRLMEEMYGMLCAYVRGQLILSVLMAFVIFLGMIVLGIPYPLVIGLLAGVVELIPIIGPIVGAIPPMLLGLLQSSSVMIKVIIFYVIVQQLDAHIIMPKLMGSVIKVHPVAIIAGVLIGGHLYGIIGMMAAVPVLAIVQVIIRHMWFYDYYKVVN</sequence>
<dbReference type="GO" id="GO:0005886">
    <property type="term" value="C:plasma membrane"/>
    <property type="evidence" value="ECO:0007669"/>
    <property type="project" value="UniProtKB-SubCell"/>
</dbReference>
<dbReference type="KEGG" id="dpn:BCB69_03005"/>
<comment type="subcellular location">
    <subcellularLocation>
        <location evidence="1">Cell membrane</location>
        <topology evidence="1">Multi-pass membrane protein</topology>
    </subcellularLocation>
</comment>
<dbReference type="STRING" id="39950.BCB69_03005"/>
<dbReference type="Pfam" id="PF01594">
    <property type="entry name" value="AI-2E_transport"/>
    <property type="match status" value="1"/>
</dbReference>
<proteinExistence type="inferred from homology"/>
<evidence type="ECO:0000256" key="6">
    <source>
        <dbReference type="ARBA" id="ARBA00022989"/>
    </source>
</evidence>
<evidence type="ECO:0000256" key="2">
    <source>
        <dbReference type="ARBA" id="ARBA00009773"/>
    </source>
</evidence>
<evidence type="ECO:0000256" key="7">
    <source>
        <dbReference type="ARBA" id="ARBA00023136"/>
    </source>
</evidence>
<feature type="transmembrane region" description="Helical" evidence="8">
    <location>
        <begin position="144"/>
        <end position="171"/>
    </location>
</feature>
<keyword evidence="3" id="KW-0813">Transport</keyword>
<evidence type="ECO:0000256" key="8">
    <source>
        <dbReference type="SAM" id="Phobius"/>
    </source>
</evidence>
<dbReference type="Proteomes" id="UP000094757">
    <property type="component" value="Chromosome"/>
</dbReference>
<dbReference type="PANTHER" id="PTHR21716:SF53">
    <property type="entry name" value="PERMEASE PERM-RELATED"/>
    <property type="match status" value="1"/>
</dbReference>
<comment type="similarity">
    <text evidence="2">Belongs to the autoinducer-2 exporter (AI-2E) (TC 2.A.86) family.</text>
</comment>
<dbReference type="GO" id="GO:0055085">
    <property type="term" value="P:transmembrane transport"/>
    <property type="evidence" value="ECO:0007669"/>
    <property type="project" value="TreeGrafter"/>
</dbReference>
<keyword evidence="5 8" id="KW-0812">Transmembrane</keyword>
<evidence type="ECO:0000256" key="3">
    <source>
        <dbReference type="ARBA" id="ARBA00022448"/>
    </source>
</evidence>
<accession>A0A1B3WFA2</accession>